<evidence type="ECO:0008006" key="3">
    <source>
        <dbReference type="Google" id="ProtNLM"/>
    </source>
</evidence>
<protein>
    <recommendedName>
        <fullName evidence="3">Head decoration protein</fullName>
    </recommendedName>
</protein>
<evidence type="ECO:0000313" key="1">
    <source>
        <dbReference type="EMBL" id="GAA1138413.1"/>
    </source>
</evidence>
<evidence type="ECO:0000313" key="2">
    <source>
        <dbReference type="Proteomes" id="UP001499979"/>
    </source>
</evidence>
<dbReference type="EMBL" id="BAAAJE010000006">
    <property type="protein sequence ID" value="GAA1138413.1"/>
    <property type="molecule type" value="Genomic_DNA"/>
</dbReference>
<proteinExistence type="predicted"/>
<organism evidence="1 2">
    <name type="scientific">Nocardioides aquiterrae</name>
    <dbReference type="NCBI Taxonomy" id="203799"/>
    <lineage>
        <taxon>Bacteria</taxon>
        <taxon>Bacillati</taxon>
        <taxon>Actinomycetota</taxon>
        <taxon>Actinomycetes</taxon>
        <taxon>Propionibacteriales</taxon>
        <taxon>Nocardioidaceae</taxon>
        <taxon>Nocardioides</taxon>
    </lineage>
</organism>
<name>A0ABN1UBX7_9ACTN</name>
<dbReference type="Proteomes" id="UP001499979">
    <property type="component" value="Unassembled WGS sequence"/>
</dbReference>
<accession>A0ABN1UBX7</accession>
<dbReference type="InterPro" id="IPR004195">
    <property type="entry name" value="Head_decoration_D"/>
</dbReference>
<reference evidence="1 2" key="1">
    <citation type="journal article" date="2019" name="Int. J. Syst. Evol. Microbiol.">
        <title>The Global Catalogue of Microorganisms (GCM) 10K type strain sequencing project: providing services to taxonomists for standard genome sequencing and annotation.</title>
        <authorList>
            <consortium name="The Broad Institute Genomics Platform"/>
            <consortium name="The Broad Institute Genome Sequencing Center for Infectious Disease"/>
            <person name="Wu L."/>
            <person name="Ma J."/>
        </authorList>
    </citation>
    <scope>NUCLEOTIDE SEQUENCE [LARGE SCALE GENOMIC DNA]</scope>
    <source>
        <strain evidence="1 2">JCM 11813</strain>
    </source>
</reference>
<dbReference type="RefSeq" id="WP_343907141.1">
    <property type="nucleotide sequence ID" value="NZ_BAAAJE010000006.1"/>
</dbReference>
<sequence length="129" mass="13304">MDLSIKTTTYGQDNQSWLGAAHGTDDGVGITLDTSAFTSGTHYPDGFFLSGIPLGKITATGLYGPYNNSASDGTEVCAGHLLSPVKAPSSTSVDVQGVLFHHGTVVEANLPVSIDSDGKTDGAGRIKYI</sequence>
<comment type="caution">
    <text evidence="1">The sequence shown here is derived from an EMBL/GenBank/DDBJ whole genome shotgun (WGS) entry which is preliminary data.</text>
</comment>
<gene>
    <name evidence="1" type="ORF">GCM10009606_17770</name>
</gene>
<keyword evidence="2" id="KW-1185">Reference proteome</keyword>
<dbReference type="Pfam" id="PF02924">
    <property type="entry name" value="HDPD"/>
    <property type="match status" value="1"/>
</dbReference>